<gene>
    <name evidence="1" type="ORF">I3842_16G083200</name>
</gene>
<reference evidence="1" key="1">
    <citation type="submission" date="2021-01" db="EMBL/GenBank/DDBJ databases">
        <authorList>
            <person name="Lovell J.T."/>
            <person name="Bentley N."/>
            <person name="Bhattarai G."/>
            <person name="Jenkins J.W."/>
            <person name="Sreedasyam A."/>
            <person name="Alarcon Y."/>
            <person name="Bock C."/>
            <person name="Boston L."/>
            <person name="Carlson J."/>
            <person name="Cervantes K."/>
            <person name="Clermont K."/>
            <person name="Krom N."/>
            <person name="Kubenka K."/>
            <person name="Mamidi S."/>
            <person name="Mattison C."/>
            <person name="Monteros M."/>
            <person name="Pisani C."/>
            <person name="Plott C."/>
            <person name="Rajasekar S."/>
            <person name="Rhein H.S."/>
            <person name="Rohla C."/>
            <person name="Song M."/>
            <person name="Hilaire R.S."/>
            <person name="Shu S."/>
            <person name="Wells L."/>
            <person name="Wang X."/>
            <person name="Webber J."/>
            <person name="Heerema R.J."/>
            <person name="Klein P."/>
            <person name="Conner P."/>
            <person name="Grauke L."/>
            <person name="Grimwood J."/>
            <person name="Schmutz J."/>
            <person name="Randall J.J."/>
        </authorList>
    </citation>
    <scope>NUCLEOTIDE SEQUENCE</scope>
    <source>
        <tissue evidence="1">Leaf</tissue>
    </source>
</reference>
<accession>A0A922A0X8</accession>
<name>A0A922A0X8_CARIL</name>
<protein>
    <submittedName>
        <fullName evidence="1">Uncharacterized protein</fullName>
    </submittedName>
</protein>
<evidence type="ECO:0000313" key="2">
    <source>
        <dbReference type="Proteomes" id="UP000811246"/>
    </source>
</evidence>
<dbReference type="AlphaFoldDB" id="A0A922A0X8"/>
<proteinExistence type="predicted"/>
<evidence type="ECO:0000313" key="1">
    <source>
        <dbReference type="EMBL" id="KAG6672922.1"/>
    </source>
</evidence>
<dbReference type="EMBL" id="CM031840">
    <property type="protein sequence ID" value="KAG6672922.1"/>
    <property type="molecule type" value="Genomic_DNA"/>
</dbReference>
<comment type="caution">
    <text evidence="1">The sequence shown here is derived from an EMBL/GenBank/DDBJ whole genome shotgun (WGS) entry which is preliminary data.</text>
</comment>
<sequence length="66" mass="7192">MPSLSSCFGSPNACKSCQGDQLISSHNPNKARQMYISSCEELKSFLENGMPPLLLQLSISKCQTLV</sequence>
<organism evidence="1 2">
    <name type="scientific">Carya illinoinensis</name>
    <name type="common">Pecan</name>
    <dbReference type="NCBI Taxonomy" id="32201"/>
    <lineage>
        <taxon>Eukaryota</taxon>
        <taxon>Viridiplantae</taxon>
        <taxon>Streptophyta</taxon>
        <taxon>Embryophyta</taxon>
        <taxon>Tracheophyta</taxon>
        <taxon>Spermatophyta</taxon>
        <taxon>Magnoliopsida</taxon>
        <taxon>eudicotyledons</taxon>
        <taxon>Gunneridae</taxon>
        <taxon>Pentapetalae</taxon>
        <taxon>rosids</taxon>
        <taxon>fabids</taxon>
        <taxon>Fagales</taxon>
        <taxon>Juglandaceae</taxon>
        <taxon>Carya</taxon>
    </lineage>
</organism>
<dbReference type="Proteomes" id="UP000811246">
    <property type="component" value="Chromosome 16"/>
</dbReference>